<feature type="transmembrane region" description="Helical" evidence="6">
    <location>
        <begin position="268"/>
        <end position="292"/>
    </location>
</feature>
<dbReference type="PANTHER" id="PTHR33406:SF13">
    <property type="entry name" value="MEMBRANE PROTEIN YDFJ"/>
    <property type="match status" value="1"/>
</dbReference>
<protein>
    <submittedName>
        <fullName evidence="8">Putative membrane protein YdfJ with MMPL/SSD domain</fullName>
    </submittedName>
</protein>
<feature type="transmembrane region" description="Helical" evidence="6">
    <location>
        <begin position="361"/>
        <end position="381"/>
    </location>
</feature>
<name>A0A3D9HYC4_9BACL</name>
<keyword evidence="5 6" id="KW-0472">Membrane</keyword>
<feature type="transmembrane region" description="Helical" evidence="6">
    <location>
        <begin position="229"/>
        <end position="247"/>
    </location>
</feature>
<dbReference type="Gene3D" id="1.20.1640.10">
    <property type="entry name" value="Multidrug efflux transporter AcrB transmembrane domain"/>
    <property type="match status" value="2"/>
</dbReference>
<evidence type="ECO:0000256" key="5">
    <source>
        <dbReference type="ARBA" id="ARBA00023136"/>
    </source>
</evidence>
<keyword evidence="2" id="KW-1003">Cell membrane</keyword>
<feature type="transmembrane region" description="Helical" evidence="6">
    <location>
        <begin position="202"/>
        <end position="223"/>
    </location>
</feature>
<dbReference type="GO" id="GO:0005886">
    <property type="term" value="C:plasma membrane"/>
    <property type="evidence" value="ECO:0007669"/>
    <property type="project" value="UniProtKB-SubCell"/>
</dbReference>
<feature type="transmembrane region" description="Helical" evidence="6">
    <location>
        <begin position="664"/>
        <end position="687"/>
    </location>
</feature>
<feature type="transmembrane region" description="Helical" evidence="6">
    <location>
        <begin position="20"/>
        <end position="39"/>
    </location>
</feature>
<feature type="domain" description="SSD" evidence="7">
    <location>
        <begin position="523"/>
        <end position="686"/>
    </location>
</feature>
<feature type="transmembrane region" description="Helical" evidence="6">
    <location>
        <begin position="518"/>
        <end position="538"/>
    </location>
</feature>
<evidence type="ECO:0000256" key="3">
    <source>
        <dbReference type="ARBA" id="ARBA00022692"/>
    </source>
</evidence>
<dbReference type="InterPro" id="IPR000731">
    <property type="entry name" value="SSD"/>
</dbReference>
<dbReference type="PROSITE" id="PS50156">
    <property type="entry name" value="SSD"/>
    <property type="match status" value="2"/>
</dbReference>
<feature type="transmembrane region" description="Helical" evidence="6">
    <location>
        <begin position="634"/>
        <end position="652"/>
    </location>
</feature>
<organism evidence="8 9">
    <name type="scientific">Cohnella lupini</name>
    <dbReference type="NCBI Taxonomy" id="1294267"/>
    <lineage>
        <taxon>Bacteria</taxon>
        <taxon>Bacillati</taxon>
        <taxon>Bacillota</taxon>
        <taxon>Bacilli</taxon>
        <taxon>Bacillales</taxon>
        <taxon>Paenibacillaceae</taxon>
        <taxon>Cohnella</taxon>
    </lineage>
</organism>
<evidence type="ECO:0000313" key="8">
    <source>
        <dbReference type="EMBL" id="RED54518.1"/>
    </source>
</evidence>
<dbReference type="OrthoDB" id="7051771at2"/>
<dbReference type="Proteomes" id="UP000256869">
    <property type="component" value="Unassembled WGS sequence"/>
</dbReference>
<feature type="transmembrane region" description="Helical" evidence="6">
    <location>
        <begin position="178"/>
        <end position="195"/>
    </location>
</feature>
<evidence type="ECO:0000259" key="7">
    <source>
        <dbReference type="PROSITE" id="PS50156"/>
    </source>
</evidence>
<dbReference type="PANTHER" id="PTHR33406">
    <property type="entry name" value="MEMBRANE PROTEIN MJ1562-RELATED"/>
    <property type="match status" value="1"/>
</dbReference>
<keyword evidence="3 6" id="KW-0812">Transmembrane</keyword>
<dbReference type="InterPro" id="IPR004869">
    <property type="entry name" value="MMPL_dom"/>
</dbReference>
<comment type="caution">
    <text evidence="8">The sequence shown here is derived from an EMBL/GenBank/DDBJ whole genome shotgun (WGS) entry which is preliminary data.</text>
</comment>
<evidence type="ECO:0000313" key="9">
    <source>
        <dbReference type="Proteomes" id="UP000256869"/>
    </source>
</evidence>
<dbReference type="Pfam" id="PF03176">
    <property type="entry name" value="MMPL"/>
    <property type="match status" value="2"/>
</dbReference>
<evidence type="ECO:0000256" key="4">
    <source>
        <dbReference type="ARBA" id="ARBA00022989"/>
    </source>
</evidence>
<feature type="transmembrane region" description="Helical" evidence="6">
    <location>
        <begin position="586"/>
        <end position="607"/>
    </location>
</feature>
<dbReference type="InterPro" id="IPR050545">
    <property type="entry name" value="Mycobact_MmpL"/>
</dbReference>
<keyword evidence="9" id="KW-1185">Reference proteome</keyword>
<proteinExistence type="predicted"/>
<dbReference type="AlphaFoldDB" id="A0A3D9HYC4"/>
<dbReference type="RefSeq" id="WP_115995391.1">
    <property type="nucleotide sequence ID" value="NZ_QRDY01000024.1"/>
</dbReference>
<evidence type="ECO:0000256" key="1">
    <source>
        <dbReference type="ARBA" id="ARBA00004651"/>
    </source>
</evidence>
<feature type="domain" description="SSD" evidence="7">
    <location>
        <begin position="218"/>
        <end position="327"/>
    </location>
</feature>
<comment type="subcellular location">
    <subcellularLocation>
        <location evidence="1">Cell membrane</location>
        <topology evidence="1">Multi-pass membrane protein</topology>
    </subcellularLocation>
</comment>
<keyword evidence="4 6" id="KW-1133">Transmembrane helix</keyword>
<evidence type="ECO:0000256" key="6">
    <source>
        <dbReference type="SAM" id="Phobius"/>
    </source>
</evidence>
<reference evidence="8 9" key="1">
    <citation type="submission" date="2018-07" db="EMBL/GenBank/DDBJ databases">
        <title>Genomic Encyclopedia of Type Strains, Phase III (KMG-III): the genomes of soil and plant-associated and newly described type strains.</title>
        <authorList>
            <person name="Whitman W."/>
        </authorList>
    </citation>
    <scope>NUCLEOTIDE SEQUENCE [LARGE SCALE GENOMIC DNA]</scope>
    <source>
        <strain evidence="8 9">CECT 8236</strain>
    </source>
</reference>
<feature type="transmembrane region" description="Helical" evidence="6">
    <location>
        <begin position="545"/>
        <end position="566"/>
    </location>
</feature>
<evidence type="ECO:0000256" key="2">
    <source>
        <dbReference type="ARBA" id="ARBA00022475"/>
    </source>
</evidence>
<dbReference type="SUPFAM" id="SSF82866">
    <property type="entry name" value="Multidrug efflux transporter AcrB transmembrane domain"/>
    <property type="match status" value="2"/>
</dbReference>
<accession>A0A3D9HYC4</accession>
<gene>
    <name evidence="8" type="ORF">DFP95_12444</name>
</gene>
<dbReference type="EMBL" id="QRDY01000024">
    <property type="protein sequence ID" value="RED54518.1"/>
    <property type="molecule type" value="Genomic_DNA"/>
</dbReference>
<feature type="transmembrane region" description="Helical" evidence="6">
    <location>
        <begin position="298"/>
        <end position="328"/>
    </location>
</feature>
<sequence length="723" mass="76882">MAKYLYQLGLWSARRSRFIIGLWTVILIKAICLGTLFAGPVSDSLSIPGTDSQKALDLLDKEFPQANGGDVRLIFAMPEGKPLTDETTQQAVNKMLDAVAKDNAIISIVSPYESGAISADERIGYADITYQATAEEVSEASKTHILQSLALTRDAGIQTEVGGSVEVIEQSGAGASEVIGIIIAFIVLVITFRSFRVAGLPIISALVGVAIGVMGVNFGANFFDINSEGTILALMLGLAVGIDYSLFIISRHRQQLDSGMEIKESIALATATAGSAVIFAGLTVIIALSSFVVVNIPFFSVMGLAASFTVFISVMIAITLTPAILSLAGNRIRSTRRNNRKPHARKSKPFAYRWGKFAAKFPIPIVLVVMIGLGTLALPALNMKLGLPDDGMSQADTSARRGYDLLSEGFGPGFNGPLAIAIRSTNGDQIEEAATKIAGDLGTMENVAAASPPMLNEAGNLAIVSVTPKTGPNDDLTHDLVQSIREHGKQLVSQAQIQLMVTGVTAINIDMSDRISTAFPLFGSIIIALAFILLLLVFRSVLVPVKAVLGFLLSLLASLGVVVSVFQYGHFANLFGVAAEGPVVNFLPVLLTGVLFGLAMDYEVFLVSRMREEYTNTGQARPSVVSGLGHSGRVVTAAGLIMIFVFGGFILAPDPKIKAIGLSLTLGVLIDAFVVRMTLVPAIMTLLGRSSWYLPRWLKRILPNVDIEGESVIKALESKKDIS</sequence>